<dbReference type="STRING" id="1400863.BN873_460029"/>
<accession>W6MB08</accession>
<name>W6MB08_9GAMM</name>
<dbReference type="AlphaFoldDB" id="W6MB08"/>
<gene>
    <name evidence="1" type="ORF">BN873_460029</name>
</gene>
<reference evidence="1" key="2">
    <citation type="submission" date="2014-03" db="EMBL/GenBank/DDBJ databases">
        <title>Candidatus Competibacter-lineage genomes retrieved from metagenomes reveal functional metabolic diversity.</title>
        <authorList>
            <person name="McIlroy S.J."/>
            <person name="Albertsen M."/>
            <person name="Andresen E.K."/>
            <person name="Saunders A.M."/>
            <person name="Kristiansen R."/>
            <person name="Stokholm-Bjerregaard M."/>
            <person name="Nielsen K.L."/>
            <person name="Nielsen P.H."/>
        </authorList>
    </citation>
    <scope>NUCLEOTIDE SEQUENCE</scope>
    <source>
        <strain evidence="1">Run_A_D11</strain>
    </source>
</reference>
<evidence type="ECO:0000313" key="2">
    <source>
        <dbReference type="Proteomes" id="UP000035760"/>
    </source>
</evidence>
<dbReference type="Proteomes" id="UP000035760">
    <property type="component" value="Unassembled WGS sequence"/>
</dbReference>
<proteinExistence type="predicted"/>
<comment type="caution">
    <text evidence="1">The sequence shown here is derived from an EMBL/GenBank/DDBJ whole genome shotgun (WGS) entry which is preliminary data.</text>
</comment>
<dbReference type="Pfam" id="PF18944">
    <property type="entry name" value="DUF5691"/>
    <property type="match status" value="1"/>
</dbReference>
<protein>
    <submittedName>
        <fullName evidence="1">Uncharacterized protein</fullName>
    </submittedName>
</protein>
<organism evidence="1 2">
    <name type="scientific">Candidatus Competibacter denitrificans Run_A_D11</name>
    <dbReference type="NCBI Taxonomy" id="1400863"/>
    <lineage>
        <taxon>Bacteria</taxon>
        <taxon>Pseudomonadati</taxon>
        <taxon>Pseudomonadota</taxon>
        <taxon>Gammaproteobacteria</taxon>
        <taxon>Candidatus Competibacteraceae</taxon>
        <taxon>Candidatus Competibacter</taxon>
    </lineage>
</organism>
<evidence type="ECO:0000313" key="1">
    <source>
        <dbReference type="EMBL" id="CDI03225.1"/>
    </source>
</evidence>
<keyword evidence="2" id="KW-1185">Reference proteome</keyword>
<reference evidence="1" key="1">
    <citation type="submission" date="2013-07" db="EMBL/GenBank/DDBJ databases">
        <authorList>
            <person name="McIlroy S."/>
        </authorList>
    </citation>
    <scope>NUCLEOTIDE SEQUENCE [LARGE SCALE GENOMIC DNA]</scope>
    <source>
        <strain evidence="1">Run_A_D11</strain>
    </source>
</reference>
<dbReference type="InterPro" id="IPR043746">
    <property type="entry name" value="DUF5691"/>
</dbReference>
<dbReference type="EMBL" id="CBTJ020000054">
    <property type="protein sequence ID" value="CDI03225.1"/>
    <property type="molecule type" value="Genomic_DNA"/>
</dbReference>
<dbReference type="RefSeq" id="WP_048673800.1">
    <property type="nucleotide sequence ID" value="NZ_CBTJ020000054.1"/>
</dbReference>
<dbReference type="OrthoDB" id="262508at2"/>
<sequence length="514" mass="57574">MNPLHDLATQTLLGSERRPPVLMSVAGAVGDFLDAAIPPDTALEIGVLRRAGVLAACAAVGYVPTIAAEESLPLCETESQPPVTDPHWCSALAEIFQDGPDLLQQEALRRLAGYGASLPPKILPAALTVASKTPSLQPALCMVLGQRGRWLAQFNPDWRSALSSSDTEPDPALWEQGTLEVRKLFLDQLRRRDPAAARALLETALAELDARERLTLLEQLSVGLDLSDEDFLEQRLTDRSKEVRNLVAGLLARLPDSRYVKRMIDRLSPCLHQERKLLRQRWVIEPPGAFGEDWKADAIESTRAKSETLGERAWWLYQLARAVPLAWWSSQLAMTPTDLIGWAKKSDWSEMLFRAWHEALARERDPSWAIAFLAENKLPGLTLDPLALIDLLPPAEREAHWLSLLKRSSRRVGLSELLNRMARSVTACSADFAREMLRHVRITVASDAGKWDYPLRHTLPEFICLVPVPVLEETLHNWPIEPEAQYFSETLARLIAIAERRKTLHRPPTPRNPS</sequence>